<feature type="transmembrane region" description="Helical" evidence="1">
    <location>
        <begin position="63"/>
        <end position="83"/>
    </location>
</feature>
<proteinExistence type="predicted"/>
<sequence length="167" mass="18092">MNTLLRGLWAGVMATSSMTISLFQAFKSLPFLQKAPLPPALLSKEIGEKTGLAKNLTSQQQQMFTMVSHFGYGAAAGAVYAILASKVPGNPVVKGSLFGMGVWLASYYGLIPSMGLSTSAPNMTKKRNFMMFASHIVWGISLGYAEQELRRRGSKMLDGRRNPVLAK</sequence>
<dbReference type="RefSeq" id="WP_063242918.1">
    <property type="nucleotide sequence ID" value="NZ_CP168967.1"/>
</dbReference>
<keyword evidence="1" id="KW-0472">Membrane</keyword>
<feature type="transmembrane region" description="Helical" evidence="1">
    <location>
        <begin position="128"/>
        <end position="145"/>
    </location>
</feature>
<feature type="transmembrane region" description="Helical" evidence="1">
    <location>
        <begin position="95"/>
        <end position="116"/>
    </location>
</feature>
<feature type="transmembrane region" description="Helical" evidence="1">
    <location>
        <begin position="7"/>
        <end position="26"/>
    </location>
</feature>
<name>A0A150WTU4_BDEBC</name>
<evidence type="ECO:0000313" key="3">
    <source>
        <dbReference type="Proteomes" id="UP000075391"/>
    </source>
</evidence>
<evidence type="ECO:0000256" key="1">
    <source>
        <dbReference type="SAM" id="Phobius"/>
    </source>
</evidence>
<protein>
    <recommendedName>
        <fullName evidence="4">DUF1440 domain-containing protein</fullName>
    </recommendedName>
</protein>
<keyword evidence="1" id="KW-0812">Transmembrane</keyword>
<dbReference type="AlphaFoldDB" id="A0A150WTU4"/>
<keyword evidence="1" id="KW-1133">Transmembrane helix</keyword>
<dbReference type="Pfam" id="PF07274">
    <property type="entry name" value="DUF1440"/>
    <property type="match status" value="1"/>
</dbReference>
<dbReference type="InterPro" id="IPR009898">
    <property type="entry name" value="DUF1440"/>
</dbReference>
<accession>A0A150WTU4</accession>
<organism evidence="2 3">
    <name type="scientific">Bdellovibrio bacteriovorus</name>
    <dbReference type="NCBI Taxonomy" id="959"/>
    <lineage>
        <taxon>Bacteria</taxon>
        <taxon>Pseudomonadati</taxon>
        <taxon>Bdellovibrionota</taxon>
        <taxon>Bdellovibrionia</taxon>
        <taxon>Bdellovibrionales</taxon>
        <taxon>Pseudobdellovibrionaceae</taxon>
        <taxon>Bdellovibrio</taxon>
    </lineage>
</organism>
<evidence type="ECO:0008006" key="4">
    <source>
        <dbReference type="Google" id="ProtNLM"/>
    </source>
</evidence>
<dbReference type="OrthoDB" id="6165073at2"/>
<evidence type="ECO:0000313" key="2">
    <source>
        <dbReference type="EMBL" id="KYG70000.1"/>
    </source>
</evidence>
<gene>
    <name evidence="2" type="ORF">AZI85_15005</name>
</gene>
<dbReference type="Proteomes" id="UP000075391">
    <property type="component" value="Unassembled WGS sequence"/>
</dbReference>
<dbReference type="EMBL" id="LUKF01000003">
    <property type="protein sequence ID" value="KYG70000.1"/>
    <property type="molecule type" value="Genomic_DNA"/>
</dbReference>
<comment type="caution">
    <text evidence="2">The sequence shown here is derived from an EMBL/GenBank/DDBJ whole genome shotgun (WGS) entry which is preliminary data.</text>
</comment>
<reference evidence="2 3" key="1">
    <citation type="submission" date="2016-03" db="EMBL/GenBank/DDBJ databases">
        <authorList>
            <person name="Ploux O."/>
        </authorList>
    </citation>
    <scope>NUCLEOTIDE SEQUENCE [LARGE SCALE GENOMIC DNA]</scope>
    <source>
        <strain evidence="2 3">BER2</strain>
    </source>
</reference>